<keyword evidence="9" id="KW-1185">Reference proteome</keyword>
<evidence type="ECO:0000259" key="6">
    <source>
        <dbReference type="PROSITE" id="PS50054"/>
    </source>
</evidence>
<comment type="caution">
    <text evidence="8">The sequence shown here is derived from an EMBL/GenBank/DDBJ whole genome shotgun (WGS) entry which is preliminary data.</text>
</comment>
<evidence type="ECO:0000256" key="4">
    <source>
        <dbReference type="ARBA" id="ARBA00022912"/>
    </source>
</evidence>
<keyword evidence="3" id="KW-0378">Hydrolase</keyword>
<dbReference type="PROSITE" id="PS50054">
    <property type="entry name" value="TYR_PHOSPHATASE_DUAL"/>
    <property type="match status" value="1"/>
</dbReference>
<dbReference type="PROSITE" id="PS50056">
    <property type="entry name" value="TYR_PHOSPHATASE_2"/>
    <property type="match status" value="1"/>
</dbReference>
<dbReference type="PROSITE" id="PS00028">
    <property type="entry name" value="ZINC_FINGER_C2H2_1"/>
    <property type="match status" value="1"/>
</dbReference>
<dbReference type="InterPro" id="IPR029021">
    <property type="entry name" value="Prot-tyrosine_phosphatase-like"/>
</dbReference>
<protein>
    <recommendedName>
        <fullName evidence="2">protein-tyrosine-phosphatase</fullName>
        <ecNumber evidence="2">3.1.3.48</ecNumber>
    </recommendedName>
</protein>
<evidence type="ECO:0000256" key="2">
    <source>
        <dbReference type="ARBA" id="ARBA00013064"/>
    </source>
</evidence>
<name>A0A8T2VGH6_CERRI</name>
<evidence type="ECO:0000256" key="3">
    <source>
        <dbReference type="ARBA" id="ARBA00022801"/>
    </source>
</evidence>
<dbReference type="GO" id="GO:0004725">
    <property type="term" value="F:protein tyrosine phosphatase activity"/>
    <property type="evidence" value="ECO:0007669"/>
    <property type="project" value="UniProtKB-EC"/>
</dbReference>
<gene>
    <name evidence="8" type="ORF">KP509_02G089000</name>
</gene>
<dbReference type="InterPro" id="IPR013087">
    <property type="entry name" value="Znf_C2H2_type"/>
</dbReference>
<dbReference type="InterPro" id="IPR000387">
    <property type="entry name" value="Tyr_Pase_dom"/>
</dbReference>
<feature type="active site" description="Phosphocysteine intermediate" evidence="5">
    <location>
        <position position="101"/>
    </location>
</feature>
<dbReference type="GO" id="GO:0008138">
    <property type="term" value="F:protein tyrosine/serine/threonine phosphatase activity"/>
    <property type="evidence" value="ECO:0007669"/>
    <property type="project" value="InterPro"/>
</dbReference>
<dbReference type="Gene3D" id="3.90.190.10">
    <property type="entry name" value="Protein tyrosine phosphatase superfamily"/>
    <property type="match status" value="1"/>
</dbReference>
<dbReference type="Pfam" id="PF00782">
    <property type="entry name" value="DSPc"/>
    <property type="match status" value="1"/>
</dbReference>
<dbReference type="OMA" id="LYWNNFA"/>
<feature type="domain" description="Tyrosine-protein phosphatase" evidence="6">
    <location>
        <begin position="1"/>
        <end position="157"/>
    </location>
</feature>
<comment type="similarity">
    <text evidence="1">Belongs to the protein-tyrosine phosphatase family. Non-receptor class dual specificity subfamily.</text>
</comment>
<feature type="domain" description="Tyrosine specific protein phosphatases" evidence="7">
    <location>
        <begin position="75"/>
        <end position="133"/>
    </location>
</feature>
<reference evidence="8" key="1">
    <citation type="submission" date="2021-08" db="EMBL/GenBank/DDBJ databases">
        <title>WGS assembly of Ceratopteris richardii.</title>
        <authorList>
            <person name="Marchant D.B."/>
            <person name="Chen G."/>
            <person name="Jenkins J."/>
            <person name="Shu S."/>
            <person name="Leebens-Mack J."/>
            <person name="Grimwood J."/>
            <person name="Schmutz J."/>
            <person name="Soltis P."/>
            <person name="Soltis D."/>
            <person name="Chen Z.-H."/>
        </authorList>
    </citation>
    <scope>NUCLEOTIDE SEQUENCE</scope>
    <source>
        <strain evidence="8">Whitten #5841</strain>
        <tissue evidence="8">Leaf</tissue>
    </source>
</reference>
<proteinExistence type="inferred from homology"/>
<dbReference type="AlphaFoldDB" id="A0A8T2VGH6"/>
<dbReference type="InterPro" id="IPR016278">
    <property type="entry name" value="DUSP12"/>
</dbReference>
<evidence type="ECO:0000256" key="1">
    <source>
        <dbReference type="ARBA" id="ARBA00008601"/>
    </source>
</evidence>
<dbReference type="SMART" id="SM00195">
    <property type="entry name" value="DSPc"/>
    <property type="match status" value="1"/>
</dbReference>
<organism evidence="8 9">
    <name type="scientific">Ceratopteris richardii</name>
    <name type="common">Triangle waterfern</name>
    <dbReference type="NCBI Taxonomy" id="49495"/>
    <lineage>
        <taxon>Eukaryota</taxon>
        <taxon>Viridiplantae</taxon>
        <taxon>Streptophyta</taxon>
        <taxon>Embryophyta</taxon>
        <taxon>Tracheophyta</taxon>
        <taxon>Polypodiopsida</taxon>
        <taxon>Polypodiidae</taxon>
        <taxon>Polypodiales</taxon>
        <taxon>Pteridineae</taxon>
        <taxon>Pteridaceae</taxon>
        <taxon>Parkerioideae</taxon>
        <taxon>Ceratopteris</taxon>
    </lineage>
</organism>
<accession>A0A8T2VGH6</accession>
<dbReference type="InterPro" id="IPR000340">
    <property type="entry name" value="Dual-sp_phosphatase_cat-dom"/>
</dbReference>
<dbReference type="PIRSF" id="PIRSF000941">
    <property type="entry name" value="DUSP12"/>
    <property type="match status" value="1"/>
</dbReference>
<sequence length="317" mass="35048">MKEVRAGLFIGDATDSEIVLSSTDHGITHLLSLVSFLPASHGVPTSEHITTEGVRWKPLPHLTRLWLPWDDTAEQNILDSLNICFDFIDEGLQHGQVLVHCLAGISRSAAVVIGYLMRLEHLSLEDASSSLRSVSSTASPNKAFLDQLRLFEYMGFNVDKTSMIYKKFHLEKLGELYGLGKIVESSQFAEDPALNVPINTAAVRYSLLYRCKKCRRIVASGENVLSHEQQGGHFHVRKRGMDTLSDNSGSVQCTSIFVEPMRWMTAVQEGGVLGKLSCAGCNVRLGSFNWAGTQCSCGTWVVPAFQLHKSRMDASKF</sequence>
<dbReference type="Proteomes" id="UP000825935">
    <property type="component" value="Chromosome 2"/>
</dbReference>
<dbReference type="SUPFAM" id="SSF52799">
    <property type="entry name" value="(Phosphotyrosine protein) phosphatases II"/>
    <property type="match status" value="1"/>
</dbReference>
<dbReference type="InterPro" id="IPR020422">
    <property type="entry name" value="TYR_PHOSPHATASE_DUAL_dom"/>
</dbReference>
<evidence type="ECO:0000259" key="7">
    <source>
        <dbReference type="PROSITE" id="PS50056"/>
    </source>
</evidence>
<keyword evidence="4" id="KW-0904">Protein phosphatase</keyword>
<dbReference type="PANTHER" id="PTHR45848:SF4">
    <property type="entry name" value="DUAL SPECIFICITY PROTEIN PHOSPHATASE 12"/>
    <property type="match status" value="1"/>
</dbReference>
<dbReference type="EMBL" id="CM035407">
    <property type="protein sequence ID" value="KAH7444705.1"/>
    <property type="molecule type" value="Genomic_DNA"/>
</dbReference>
<evidence type="ECO:0000313" key="9">
    <source>
        <dbReference type="Proteomes" id="UP000825935"/>
    </source>
</evidence>
<dbReference type="PROSITE" id="PS00383">
    <property type="entry name" value="TYR_PHOSPHATASE_1"/>
    <property type="match status" value="1"/>
</dbReference>
<dbReference type="EC" id="3.1.3.48" evidence="2"/>
<evidence type="ECO:0000313" key="8">
    <source>
        <dbReference type="EMBL" id="KAH7444705.1"/>
    </source>
</evidence>
<dbReference type="OrthoDB" id="2017893at2759"/>
<evidence type="ECO:0000256" key="5">
    <source>
        <dbReference type="PIRSR" id="PIRSR000941-50"/>
    </source>
</evidence>
<dbReference type="InterPro" id="IPR016130">
    <property type="entry name" value="Tyr_Pase_AS"/>
</dbReference>
<dbReference type="PANTHER" id="PTHR45848">
    <property type="entry name" value="DUAL SPECIFICITY PROTEIN PHOSPHATASE 12 FAMILY MEMBER"/>
    <property type="match status" value="1"/>
</dbReference>